<dbReference type="AlphaFoldDB" id="A0AAN4W1P2"/>
<dbReference type="Proteomes" id="UP001310022">
    <property type="component" value="Unassembled WGS sequence"/>
</dbReference>
<dbReference type="Pfam" id="PF06841">
    <property type="entry name" value="Phage_T4_gp19"/>
    <property type="match status" value="1"/>
</dbReference>
<dbReference type="GO" id="GO:0005198">
    <property type="term" value="F:structural molecule activity"/>
    <property type="evidence" value="ECO:0007669"/>
    <property type="project" value="InterPro"/>
</dbReference>
<name>A0AAN4W1P2_9BACT</name>
<dbReference type="PANTHER" id="PTHR38009">
    <property type="entry name" value="CONSERVED HYPOTHETICAL PHAGE TAIL PROTEIN"/>
    <property type="match status" value="1"/>
</dbReference>
<dbReference type="InterPro" id="IPR010667">
    <property type="entry name" value="Phage_T4_Gp19"/>
</dbReference>
<evidence type="ECO:0000313" key="1">
    <source>
        <dbReference type="EMBL" id="GJM63442.1"/>
    </source>
</evidence>
<gene>
    <name evidence="1" type="ORF">PEDI_39940</name>
</gene>
<proteinExistence type="predicted"/>
<comment type="caution">
    <text evidence="1">The sequence shown here is derived from an EMBL/GenBank/DDBJ whole genome shotgun (WGS) entry which is preliminary data.</text>
</comment>
<protein>
    <recommendedName>
        <fullName evidence="3">Phage tail protein</fullName>
    </recommendedName>
</protein>
<organism evidence="1 2">
    <name type="scientific">Persicobacter diffluens</name>
    <dbReference type="NCBI Taxonomy" id="981"/>
    <lineage>
        <taxon>Bacteria</taxon>
        <taxon>Pseudomonadati</taxon>
        <taxon>Bacteroidota</taxon>
        <taxon>Cytophagia</taxon>
        <taxon>Cytophagales</taxon>
        <taxon>Persicobacteraceae</taxon>
        <taxon>Persicobacter</taxon>
    </lineage>
</organism>
<dbReference type="PANTHER" id="PTHR38009:SF1">
    <property type="entry name" value="CONSERVED HYPOTHETICAL PHAGE TAIL PROTEIN"/>
    <property type="match status" value="1"/>
</dbReference>
<dbReference type="EMBL" id="BQKE01000003">
    <property type="protein sequence ID" value="GJM63442.1"/>
    <property type="molecule type" value="Genomic_DNA"/>
</dbReference>
<keyword evidence="2" id="KW-1185">Reference proteome</keyword>
<accession>A0AAN4W1P2</accession>
<dbReference type="NCBIfam" id="TIGR02241">
    <property type="entry name" value="conserved hypothetical phage tail region protein"/>
    <property type="match status" value="1"/>
</dbReference>
<evidence type="ECO:0008006" key="3">
    <source>
        <dbReference type="Google" id="ProtNLM"/>
    </source>
</evidence>
<reference evidence="1 2" key="1">
    <citation type="submission" date="2021-12" db="EMBL/GenBank/DDBJ databases">
        <title>Genome sequencing of bacteria with rrn-lacking chromosome and rrn-plasmid.</title>
        <authorList>
            <person name="Anda M."/>
            <person name="Iwasaki W."/>
        </authorList>
    </citation>
    <scope>NUCLEOTIDE SEQUENCE [LARGE SCALE GENOMIC DNA]</scope>
    <source>
        <strain evidence="1 2">NBRC 15940</strain>
    </source>
</reference>
<sequence>MWSDPNVGFHFIAKVIDPVGSITLGPKIGLGESDAKFSEISGLEVDLQTEEILEGGENRFTYQAPSSIKYSPLVLKRGKTNQNSELASWCSRTFENGLIRVELKHIVISLLNEHGLPVNAWICEHAYPKSWKVSTFNSMENNIVFESMEFVYRKFQVIPLL</sequence>
<evidence type="ECO:0000313" key="2">
    <source>
        <dbReference type="Proteomes" id="UP001310022"/>
    </source>
</evidence>
<dbReference type="InterPro" id="IPR011747">
    <property type="entry name" value="CHP02241"/>
</dbReference>